<reference evidence="2" key="2">
    <citation type="submission" date="2023-05" db="EMBL/GenBank/DDBJ databases">
        <authorList>
            <consortium name="Lawrence Berkeley National Laboratory"/>
            <person name="Steindorff A."/>
            <person name="Hensen N."/>
            <person name="Bonometti L."/>
            <person name="Westerberg I."/>
            <person name="Brannstrom I.O."/>
            <person name="Guillou S."/>
            <person name="Cros-Aarteil S."/>
            <person name="Calhoun S."/>
            <person name="Haridas S."/>
            <person name="Kuo A."/>
            <person name="Mondo S."/>
            <person name="Pangilinan J."/>
            <person name="Riley R."/>
            <person name="Labutti K."/>
            <person name="Andreopoulos B."/>
            <person name="Lipzen A."/>
            <person name="Chen C."/>
            <person name="Yanf M."/>
            <person name="Daum C."/>
            <person name="Ng V."/>
            <person name="Clum A."/>
            <person name="Ohm R."/>
            <person name="Martin F."/>
            <person name="Silar P."/>
            <person name="Natvig D."/>
            <person name="Lalanne C."/>
            <person name="Gautier V."/>
            <person name="Ament-Velasquez S.L."/>
            <person name="Kruys A."/>
            <person name="Hutchinson M.I."/>
            <person name="Powell A.J."/>
            <person name="Barry K."/>
            <person name="Miller A.N."/>
            <person name="Grigoriev I.V."/>
            <person name="Debuchy R."/>
            <person name="Gladieux P."/>
            <person name="Thoren M.H."/>
            <person name="Johannesson H."/>
        </authorList>
    </citation>
    <scope>NUCLEOTIDE SEQUENCE</scope>
    <source>
        <strain evidence="2">CBS 990.96</strain>
    </source>
</reference>
<protein>
    <submittedName>
        <fullName evidence="2">Uncharacterized protein</fullName>
    </submittedName>
</protein>
<dbReference type="SUPFAM" id="SSF53448">
    <property type="entry name" value="Nucleotide-diphospho-sugar transferases"/>
    <property type="match status" value="1"/>
</dbReference>
<evidence type="ECO:0000256" key="1">
    <source>
        <dbReference type="SAM" id="MobiDB-lite"/>
    </source>
</evidence>
<accession>A0AAN6YQ61</accession>
<organism evidence="2 3">
    <name type="scientific">Podospora fimiseda</name>
    <dbReference type="NCBI Taxonomy" id="252190"/>
    <lineage>
        <taxon>Eukaryota</taxon>
        <taxon>Fungi</taxon>
        <taxon>Dikarya</taxon>
        <taxon>Ascomycota</taxon>
        <taxon>Pezizomycotina</taxon>
        <taxon>Sordariomycetes</taxon>
        <taxon>Sordariomycetidae</taxon>
        <taxon>Sordariales</taxon>
        <taxon>Podosporaceae</taxon>
        <taxon>Podospora</taxon>
    </lineage>
</organism>
<gene>
    <name evidence="2" type="ORF">QBC38DRAFT_518093</name>
</gene>
<dbReference type="AlphaFoldDB" id="A0AAN6YQ61"/>
<feature type="region of interest" description="Disordered" evidence="1">
    <location>
        <begin position="112"/>
        <end position="132"/>
    </location>
</feature>
<proteinExistence type="predicted"/>
<sequence length="465" mass="53877">MGKIVHLSVKSRYRFILLTTTTLILVWTFSFSTQLSLLKWPELALTTTLWPQNHPQESIQQEQQQIPIPDLQAEFFTWSEPDDPLPPKPRYKPLRQPAPPIPDPFPLLSSNPPPKKSLLKAPEQNRPPKKNYKEKTPLFIGFTRNWPQLLQCVVSYIAAGWPPEDIFVVENTGVMFSNRDGKLTLQNPFYLNHTQLSMLGVVNVVITPTLLTFAQLQNFFLHFSLTNNLPYFFWTHQDLLVFTDESSDPPYTLYDRAVSVLQSHLLPSSPKWAHHFFSYDHLTLVNRDVVLSVGGWDTHIPFYATDCDLYVRLMWEGYWQDETDIGYILDVSSVLDDLGVLLRIPGTKISYQGLEQTGELTWETLVLLGQKMEREKYSDGYTWRNTWQVKQQGGQGEPFYRDWEGFEIGTKKMIDMGREVFAEKWGHGGCDIARIEGLRGGDAWRLERDWEEEEEEEDGEQEEGD</sequence>
<dbReference type="EMBL" id="MU865447">
    <property type="protein sequence ID" value="KAK4222941.1"/>
    <property type="molecule type" value="Genomic_DNA"/>
</dbReference>
<reference evidence="2" key="1">
    <citation type="journal article" date="2023" name="Mol. Phylogenet. Evol.">
        <title>Genome-scale phylogeny and comparative genomics of the fungal order Sordariales.</title>
        <authorList>
            <person name="Hensen N."/>
            <person name="Bonometti L."/>
            <person name="Westerberg I."/>
            <person name="Brannstrom I.O."/>
            <person name="Guillou S."/>
            <person name="Cros-Aarteil S."/>
            <person name="Calhoun S."/>
            <person name="Haridas S."/>
            <person name="Kuo A."/>
            <person name="Mondo S."/>
            <person name="Pangilinan J."/>
            <person name="Riley R."/>
            <person name="LaButti K."/>
            <person name="Andreopoulos B."/>
            <person name="Lipzen A."/>
            <person name="Chen C."/>
            <person name="Yan M."/>
            <person name="Daum C."/>
            <person name="Ng V."/>
            <person name="Clum A."/>
            <person name="Steindorff A."/>
            <person name="Ohm R.A."/>
            <person name="Martin F."/>
            <person name="Silar P."/>
            <person name="Natvig D.O."/>
            <person name="Lalanne C."/>
            <person name="Gautier V."/>
            <person name="Ament-Velasquez S.L."/>
            <person name="Kruys A."/>
            <person name="Hutchinson M.I."/>
            <person name="Powell A.J."/>
            <person name="Barry K."/>
            <person name="Miller A.N."/>
            <person name="Grigoriev I.V."/>
            <person name="Debuchy R."/>
            <person name="Gladieux P."/>
            <person name="Hiltunen Thoren M."/>
            <person name="Johannesson H."/>
        </authorList>
    </citation>
    <scope>NUCLEOTIDE SEQUENCE</scope>
    <source>
        <strain evidence="2">CBS 990.96</strain>
    </source>
</reference>
<comment type="caution">
    <text evidence="2">The sequence shown here is derived from an EMBL/GenBank/DDBJ whole genome shotgun (WGS) entry which is preliminary data.</text>
</comment>
<dbReference type="Proteomes" id="UP001301958">
    <property type="component" value="Unassembled WGS sequence"/>
</dbReference>
<name>A0AAN6YQ61_9PEZI</name>
<keyword evidence="3" id="KW-1185">Reference proteome</keyword>
<evidence type="ECO:0000313" key="3">
    <source>
        <dbReference type="Proteomes" id="UP001301958"/>
    </source>
</evidence>
<dbReference type="InterPro" id="IPR029044">
    <property type="entry name" value="Nucleotide-diphossugar_trans"/>
</dbReference>
<evidence type="ECO:0000313" key="2">
    <source>
        <dbReference type="EMBL" id="KAK4222941.1"/>
    </source>
</evidence>